<sequence>MDKTQHDLIANAPQKDSLNSVLEQQPTLSNVVKQAGLQELAELVEGDNFVACDLDLRGVQGCADMREMVANQQMVAECVAIGLAILIAVIVGSIAVIFVNLATKFAAPLGMNRVFALLPRRLNEFWREKTT</sequence>
<dbReference type="EMBL" id="CP015441">
    <property type="protein sequence ID" value="ANC50751.1"/>
    <property type="molecule type" value="Genomic_DNA"/>
</dbReference>
<accession>A0A161I4L6</accession>
<organism evidence="2 3">
    <name type="scientific">Aurantiacibacter atlanticus</name>
    <dbReference type="NCBI Taxonomy" id="1648404"/>
    <lineage>
        <taxon>Bacteria</taxon>
        <taxon>Pseudomonadati</taxon>
        <taxon>Pseudomonadota</taxon>
        <taxon>Alphaproteobacteria</taxon>
        <taxon>Sphingomonadales</taxon>
        <taxon>Erythrobacteraceae</taxon>
        <taxon>Aurantiacibacter</taxon>
    </lineage>
</organism>
<evidence type="ECO:0000313" key="3">
    <source>
        <dbReference type="Proteomes" id="UP000059113"/>
    </source>
</evidence>
<keyword evidence="1" id="KW-0812">Transmembrane</keyword>
<keyword evidence="1" id="KW-1133">Transmembrane helix</keyword>
<dbReference type="RefSeq" id="WP_063612684.1">
    <property type="nucleotide sequence ID" value="NZ_CP015441.1"/>
</dbReference>
<dbReference type="KEGG" id="ery:CP97_15060"/>
<evidence type="ECO:0000256" key="1">
    <source>
        <dbReference type="SAM" id="Phobius"/>
    </source>
</evidence>
<keyword evidence="1" id="KW-0472">Membrane</keyword>
<feature type="transmembrane region" description="Helical" evidence="1">
    <location>
        <begin position="75"/>
        <end position="102"/>
    </location>
</feature>
<dbReference type="OrthoDB" id="7448623at2"/>
<dbReference type="AlphaFoldDB" id="A0A161I4L6"/>
<geneLocation type="plasmid" evidence="3"/>
<reference evidence="2 3" key="1">
    <citation type="submission" date="2016-04" db="EMBL/GenBank/DDBJ databases">
        <title>The complete genome sequence of Erythrobacter atlanticus s21-N3.</title>
        <authorList>
            <person name="Wang W."/>
            <person name="Wang L."/>
            <person name="Zhuang L."/>
            <person name="Shao Z."/>
        </authorList>
    </citation>
    <scope>NUCLEOTIDE SEQUENCE [LARGE SCALE GENOMIC DNA]</scope>
    <source>
        <strain evidence="3">s21-N3</strain>
        <plasmid evidence="3">Plasmid</plasmid>
    </source>
</reference>
<name>A0A161I4L6_9SPHN</name>
<keyword evidence="3" id="KW-1185">Reference proteome</keyword>
<evidence type="ECO:0000313" key="2">
    <source>
        <dbReference type="EMBL" id="ANC50751.1"/>
    </source>
</evidence>
<gene>
    <name evidence="2" type="ORF">CP97_15060</name>
</gene>
<protein>
    <submittedName>
        <fullName evidence="2">Uncharacterized protein</fullName>
    </submittedName>
</protein>
<dbReference type="Proteomes" id="UP000059113">
    <property type="component" value="Plasmid"/>
</dbReference>
<keyword evidence="2" id="KW-0614">Plasmid</keyword>
<proteinExistence type="predicted"/>